<keyword evidence="2" id="KW-0472">Membrane</keyword>
<organism evidence="3 4">
    <name type="scientific">Pedobacter boryungensis</name>
    <dbReference type="NCBI Taxonomy" id="869962"/>
    <lineage>
        <taxon>Bacteria</taxon>
        <taxon>Pseudomonadati</taxon>
        <taxon>Bacteroidota</taxon>
        <taxon>Sphingobacteriia</taxon>
        <taxon>Sphingobacteriales</taxon>
        <taxon>Sphingobacteriaceae</taxon>
        <taxon>Pedobacter</taxon>
    </lineage>
</organism>
<feature type="transmembrane region" description="Helical" evidence="2">
    <location>
        <begin position="137"/>
        <end position="155"/>
    </location>
</feature>
<evidence type="ECO:0000256" key="2">
    <source>
        <dbReference type="SAM" id="Phobius"/>
    </source>
</evidence>
<comment type="caution">
    <text evidence="3">The sequence shown here is derived from an EMBL/GenBank/DDBJ whole genome shotgun (WGS) entry which is preliminary data.</text>
</comment>
<keyword evidence="2" id="KW-0812">Transmembrane</keyword>
<sequence length="165" mass="18917">MKNNIDYKSIPGWGMDSDPENEPTYPMKNYTGDDHNRSNYERASQQPISVEILQSTERPKPPVVFGTSVPPKGLSGQIRRYAFQHSEDRYRHWIPLILADRINMVEGVIDDLKKGYIPNVFAERGWKAEMKYNPRGLAIKVLAMAAAGTLIWWSLKSKKSKGFFK</sequence>
<evidence type="ECO:0000313" key="3">
    <source>
        <dbReference type="EMBL" id="NQX30617.1"/>
    </source>
</evidence>
<keyword evidence="4" id="KW-1185">Reference proteome</keyword>
<proteinExistence type="predicted"/>
<name>A0ABX2D984_9SPHI</name>
<reference evidence="3 4" key="1">
    <citation type="submission" date="2020-05" db="EMBL/GenBank/DDBJ databases">
        <title>Description of Pedobacter foliorum sp. nov.</title>
        <authorList>
            <person name="Qi S."/>
            <person name="Carlier A."/>
            <person name="Cnockaert M."/>
            <person name="Vandamme P."/>
        </authorList>
    </citation>
    <scope>NUCLEOTIDE SEQUENCE [LARGE SCALE GENOMIC DNA]</scope>
    <source>
        <strain evidence="3 4">LMG 31300</strain>
    </source>
</reference>
<dbReference type="Proteomes" id="UP000762110">
    <property type="component" value="Unassembled WGS sequence"/>
</dbReference>
<protein>
    <submittedName>
        <fullName evidence="3">Uncharacterized protein</fullName>
    </submittedName>
</protein>
<evidence type="ECO:0000256" key="1">
    <source>
        <dbReference type="SAM" id="MobiDB-lite"/>
    </source>
</evidence>
<feature type="region of interest" description="Disordered" evidence="1">
    <location>
        <begin position="1"/>
        <end position="44"/>
    </location>
</feature>
<dbReference type="RefSeq" id="WP_173268804.1">
    <property type="nucleotide sequence ID" value="NZ_JABMKV010000001.1"/>
</dbReference>
<feature type="compositionally biased region" description="Basic and acidic residues" evidence="1">
    <location>
        <begin position="31"/>
        <end position="40"/>
    </location>
</feature>
<accession>A0ABX2D984</accession>
<dbReference type="EMBL" id="JABMKV010000001">
    <property type="protein sequence ID" value="NQX30617.1"/>
    <property type="molecule type" value="Genomic_DNA"/>
</dbReference>
<evidence type="ECO:0000313" key="4">
    <source>
        <dbReference type="Proteomes" id="UP000762110"/>
    </source>
</evidence>
<keyword evidence="2" id="KW-1133">Transmembrane helix</keyword>
<gene>
    <name evidence="3" type="ORF">HQN85_02710</name>
</gene>